<dbReference type="PATRIC" id="fig|1702214.3.peg.616"/>
<keyword evidence="3" id="KW-1185">Reference proteome</keyword>
<reference evidence="2" key="1">
    <citation type="submission" date="2015-08" db="EMBL/GenBank/DDBJ databases">
        <title>Candidatus Bacteriodes Periocalifornicus.</title>
        <authorList>
            <person name="McLean J.S."/>
            <person name="Kelley S."/>
        </authorList>
    </citation>
    <scope>NUCLEOTIDE SEQUENCE [LARGE SCALE GENOMIC DNA]</scope>
    <source>
        <strain evidence="2">12B</strain>
    </source>
</reference>
<dbReference type="Proteomes" id="UP000054172">
    <property type="component" value="Unassembled WGS sequence"/>
</dbReference>
<evidence type="ECO:0000313" key="2">
    <source>
        <dbReference type="EMBL" id="KQM08563.1"/>
    </source>
</evidence>
<dbReference type="InterPro" id="IPR031345">
    <property type="entry name" value="T9SS_Plug_N"/>
</dbReference>
<dbReference type="AlphaFoldDB" id="A0A0Q4AXA8"/>
<dbReference type="Pfam" id="PF17116">
    <property type="entry name" value="T9SS_plug_1st"/>
    <property type="match status" value="1"/>
</dbReference>
<feature type="domain" description="Type 9 secretion system plug protein N-terminal" evidence="1">
    <location>
        <begin position="28"/>
        <end position="152"/>
    </location>
</feature>
<evidence type="ECO:0000313" key="3">
    <source>
        <dbReference type="Proteomes" id="UP000054172"/>
    </source>
</evidence>
<dbReference type="STRING" id="1702214.AL399_06570"/>
<dbReference type="EMBL" id="LIIK01000031">
    <property type="protein sequence ID" value="KQM08563.1"/>
    <property type="molecule type" value="Genomic_DNA"/>
</dbReference>
<proteinExistence type="predicted"/>
<sequence>MLPLWAVGQSGVGRDEGVLRNEVLDSGVASVQLIPEGRVLAPPVVTLSGTERLHLSFDYVRPNPPQLAYRILHCDRSWRPDRLLPSDYMRGFELNYIASPNPSVATTVPFSHYELRLPNPDVELLVSGNYVVQVVDASAPGRIIIQWRFALSEDLMPIAMALAAVPGVRRASHQRVELSFNPQAIGDGVDPWNLQVYLMQNWDVDCMQTLPAPKLQGDGRLLYGDQTQPIFPGGNRWRVLDIQDLNTPGVGVARITHDVDGYMVEVEPDRPLMRFDDRPNLHGYCAPGYAARWAGLLPGARFNSQAESADYAWVYFSFRLQAYVAGRMELCLASGAAQGDRIPMRYNAAREQYEVSLRLKQGVYSYRYVLADGVPKGCEAICPLEGCFSETANEYAALVYYCAPADRYDRLVGFLRKDLQGFKAY</sequence>
<organism evidence="2 3">
    <name type="scientific">Candidatus [Bacteroides] periocalifornicus</name>
    <dbReference type="NCBI Taxonomy" id="1702214"/>
    <lineage>
        <taxon>Bacteria</taxon>
        <taxon>Pseudomonadati</taxon>
        <taxon>Bacteroidota</taxon>
    </lineage>
</organism>
<accession>A0A0Q4AXA8</accession>
<name>A0A0Q4AXA8_9BACT</name>
<comment type="caution">
    <text evidence="2">The sequence shown here is derived from an EMBL/GenBank/DDBJ whole genome shotgun (WGS) entry which is preliminary data.</text>
</comment>
<protein>
    <recommendedName>
        <fullName evidence="1">Type 9 secretion system plug protein N-terminal domain-containing protein</fullName>
    </recommendedName>
</protein>
<evidence type="ECO:0000259" key="1">
    <source>
        <dbReference type="Pfam" id="PF17116"/>
    </source>
</evidence>
<gene>
    <name evidence="2" type="ORF">AL399_06570</name>
</gene>